<protein>
    <recommendedName>
        <fullName evidence="3">HD/PDEase domain-containing protein</fullName>
    </recommendedName>
</protein>
<dbReference type="Proteomes" id="UP000095228">
    <property type="component" value="Chromosome"/>
</dbReference>
<organism evidence="1 2">
    <name type="scientific">Lacunisphaera limnophila</name>
    <dbReference type="NCBI Taxonomy" id="1838286"/>
    <lineage>
        <taxon>Bacteria</taxon>
        <taxon>Pseudomonadati</taxon>
        <taxon>Verrucomicrobiota</taxon>
        <taxon>Opitutia</taxon>
        <taxon>Opitutales</taxon>
        <taxon>Opitutaceae</taxon>
        <taxon>Lacunisphaera</taxon>
    </lineage>
</organism>
<sequence>MVPPHAVNTKSTAAVLQAVRTAFAGIGGEASFPLLGRLFADVQDMFEGRYAGYQGIDMTYHDFEHTLQATLCLVHLLEGRSRTPDKPVLTIRDWELGVMAALLHDAGYLKANHDLEGTGAKYTFVHERRSCDFAREYLPRMGVTATEIDDICSAIICTGPRNKISQISFRSEQGRHFAFLLVTADYLAQMSAPDYLDKLPALYREFLEGFAFEQTPPEKRPYHSYRELLERTPGFWHDYVRPMLDFEAGGVHRYLTTAGQPNPYLQAVEANLSELRRRLQAGLV</sequence>
<proteinExistence type="predicted"/>
<dbReference type="SUPFAM" id="SSF109604">
    <property type="entry name" value="HD-domain/PDEase-like"/>
    <property type="match status" value="1"/>
</dbReference>
<dbReference type="KEGG" id="obg:Verru16b_03168"/>
<evidence type="ECO:0000313" key="2">
    <source>
        <dbReference type="Proteomes" id="UP000095228"/>
    </source>
</evidence>
<keyword evidence="2" id="KW-1185">Reference proteome</keyword>
<evidence type="ECO:0000313" key="1">
    <source>
        <dbReference type="EMBL" id="AOS46073.1"/>
    </source>
</evidence>
<dbReference type="InterPro" id="IPR003607">
    <property type="entry name" value="HD/PDEase_dom"/>
</dbReference>
<dbReference type="Gene3D" id="1.10.3210.10">
    <property type="entry name" value="Hypothetical protein af1432"/>
    <property type="match status" value="1"/>
</dbReference>
<dbReference type="STRING" id="1838286.Verru16b_03168"/>
<dbReference type="RefSeq" id="WP_069963158.1">
    <property type="nucleotide sequence ID" value="NZ_CP016094.1"/>
</dbReference>
<dbReference type="AlphaFoldDB" id="A0A1D8AYU0"/>
<dbReference type="OrthoDB" id="188290at2"/>
<evidence type="ECO:0008006" key="3">
    <source>
        <dbReference type="Google" id="ProtNLM"/>
    </source>
</evidence>
<dbReference type="CDD" id="cd00077">
    <property type="entry name" value="HDc"/>
    <property type="match status" value="1"/>
</dbReference>
<name>A0A1D8AYU0_9BACT</name>
<dbReference type="EMBL" id="CP016094">
    <property type="protein sequence ID" value="AOS46073.1"/>
    <property type="molecule type" value="Genomic_DNA"/>
</dbReference>
<accession>A0A1D8AYU0</accession>
<reference evidence="1 2" key="1">
    <citation type="submission" date="2016-06" db="EMBL/GenBank/DDBJ databases">
        <title>Three novel species with peptidoglycan cell walls form the new genus Lacunisphaera gen. nov. in the family Opitutaceae of the verrucomicrobial subdivision 4.</title>
        <authorList>
            <person name="Rast P."/>
            <person name="Gloeckner I."/>
            <person name="Jogler M."/>
            <person name="Boedeker C."/>
            <person name="Jeske O."/>
            <person name="Wiegand S."/>
            <person name="Reinhardt R."/>
            <person name="Schumann P."/>
            <person name="Rohde M."/>
            <person name="Spring S."/>
            <person name="Gloeckner F.O."/>
            <person name="Jogler C."/>
        </authorList>
    </citation>
    <scope>NUCLEOTIDE SEQUENCE [LARGE SCALE GENOMIC DNA]</scope>
    <source>
        <strain evidence="1 2">IG16b</strain>
    </source>
</reference>
<gene>
    <name evidence="1" type="ORF">Verru16b_03168</name>
</gene>